<evidence type="ECO:0000256" key="1">
    <source>
        <dbReference type="ARBA" id="ARBA00008107"/>
    </source>
</evidence>
<dbReference type="Gene3D" id="1.20.58.220">
    <property type="entry name" value="Phosphate transport system protein phou homolog 2, domain 2"/>
    <property type="match status" value="1"/>
</dbReference>
<evidence type="ECO:0000313" key="4">
    <source>
        <dbReference type="EMBL" id="BBI54766.1"/>
    </source>
</evidence>
<keyword evidence="5" id="KW-1185">Reference proteome</keyword>
<dbReference type="InterPro" id="IPR038078">
    <property type="entry name" value="PhoU-like_sf"/>
</dbReference>
<proteinExistence type="inferred from homology"/>
<gene>
    <name evidence="4" type="ORF">HORIV_71870</name>
</gene>
<evidence type="ECO:0000313" key="5">
    <source>
        <dbReference type="Proteomes" id="UP000289555"/>
    </source>
</evidence>
<dbReference type="EMBL" id="AP019416">
    <property type="protein sequence ID" value="BBI54766.1"/>
    <property type="molecule type" value="Genomic_DNA"/>
</dbReference>
<protein>
    <recommendedName>
        <fullName evidence="3">PhoU domain-containing protein</fullName>
    </recommendedName>
</protein>
<accession>A0ABM7GVF6</accession>
<dbReference type="PANTHER" id="PTHR42930">
    <property type="entry name" value="PHOSPHATE-SPECIFIC TRANSPORT SYSTEM ACCESSORY PROTEIN PHOU"/>
    <property type="match status" value="1"/>
</dbReference>
<name>A0ABM7GVF6_9GAMM</name>
<keyword evidence="2" id="KW-0592">Phosphate transport</keyword>
<dbReference type="PANTHER" id="PTHR42930:SF3">
    <property type="entry name" value="PHOSPHATE-SPECIFIC TRANSPORT SYSTEM ACCESSORY PROTEIN PHOU"/>
    <property type="match status" value="1"/>
</dbReference>
<comment type="similarity">
    <text evidence="1">Belongs to the PhoU family.</text>
</comment>
<keyword evidence="2" id="KW-0813">Transport</keyword>
<reference evidence="5" key="1">
    <citation type="journal article" date="2019" name="Microbiol. Resour. Announc.">
        <title>Complete Genome Sequence of Halomonas olivaria, a Moderately Halophilic Bacterium Isolated from Olive Processing Effluents, Obtained by Nanopore Sequencing.</title>
        <authorList>
            <person name="Nagata S."/>
            <person name="Ii K.M."/>
            <person name="Tsukimi T."/>
            <person name="Miura M.C."/>
            <person name="Galipon J."/>
            <person name="Arakawa K."/>
        </authorList>
    </citation>
    <scope>NUCLEOTIDE SEQUENCE [LARGE SCALE GENOMIC DNA]</scope>
    <source>
        <strain evidence="5">TYRC17</strain>
    </source>
</reference>
<dbReference type="Proteomes" id="UP000289555">
    <property type="component" value="Chromosome"/>
</dbReference>
<dbReference type="Pfam" id="PF01895">
    <property type="entry name" value="PhoU"/>
    <property type="match status" value="1"/>
</dbReference>
<dbReference type="SUPFAM" id="SSF109755">
    <property type="entry name" value="PhoU-like"/>
    <property type="match status" value="1"/>
</dbReference>
<organism evidence="4 5">
    <name type="scientific">Vreelandella olivaria</name>
    <dbReference type="NCBI Taxonomy" id="390919"/>
    <lineage>
        <taxon>Bacteria</taxon>
        <taxon>Pseudomonadati</taxon>
        <taxon>Pseudomonadota</taxon>
        <taxon>Gammaproteobacteria</taxon>
        <taxon>Oceanospirillales</taxon>
        <taxon>Halomonadaceae</taxon>
        <taxon>Vreelandella</taxon>
    </lineage>
</organism>
<feature type="domain" description="PhoU" evidence="3">
    <location>
        <begin position="2"/>
        <end position="59"/>
    </location>
</feature>
<evidence type="ECO:0000256" key="2">
    <source>
        <dbReference type="ARBA" id="ARBA00022592"/>
    </source>
</evidence>
<sequence>MQVVREDELVDDEYSSAMRSLMTFMMEDSRSITSVLSIMWVLRALERVGDHADNLAEYVVYLVKGLDIRHSDTDDLDPKVLKKS</sequence>
<evidence type="ECO:0000259" key="3">
    <source>
        <dbReference type="Pfam" id="PF01895"/>
    </source>
</evidence>
<dbReference type="InterPro" id="IPR028366">
    <property type="entry name" value="PhoU"/>
</dbReference>
<dbReference type="InterPro" id="IPR026022">
    <property type="entry name" value="PhoU_dom"/>
</dbReference>